<dbReference type="PANTHER" id="PTHR11306:SF36">
    <property type="entry name" value="NIEMANN-PICK TYPE C-2C-RELATED"/>
    <property type="match status" value="1"/>
</dbReference>
<keyword evidence="4" id="KW-0732">Signal</keyword>
<keyword evidence="3" id="KW-0964">Secreted</keyword>
<feature type="chain" id="PRO_5005879806" evidence="4">
    <location>
        <begin position="18"/>
        <end position="168"/>
    </location>
</feature>
<reference evidence="6 7" key="1">
    <citation type="journal article" date="2015" name="Nat. Commun.">
        <title>Outbred genome sequencing and CRISPR/Cas9 gene editing in butterflies.</title>
        <authorList>
            <person name="Li X."/>
            <person name="Fan D."/>
            <person name="Zhang W."/>
            <person name="Liu G."/>
            <person name="Zhang L."/>
            <person name="Zhao L."/>
            <person name="Fang X."/>
            <person name="Chen L."/>
            <person name="Dong Y."/>
            <person name="Chen Y."/>
            <person name="Ding Y."/>
            <person name="Zhao R."/>
            <person name="Feng M."/>
            <person name="Zhu Y."/>
            <person name="Feng Y."/>
            <person name="Jiang X."/>
            <person name="Zhu D."/>
            <person name="Xiang H."/>
            <person name="Feng X."/>
            <person name="Li S."/>
            <person name="Wang J."/>
            <person name="Zhang G."/>
            <person name="Kronforst M.R."/>
            <person name="Wang W."/>
        </authorList>
    </citation>
    <scope>NUCLEOTIDE SEQUENCE [LARGE SCALE GENOMIC DNA]</scope>
    <source>
        <strain evidence="6">Ya'a_city_454_Pm</strain>
        <tissue evidence="6">Whole body</tissue>
    </source>
</reference>
<dbReference type="AlphaFoldDB" id="A0A0N1PIP3"/>
<dbReference type="GO" id="GO:0015918">
    <property type="term" value="P:sterol transport"/>
    <property type="evidence" value="ECO:0007669"/>
    <property type="project" value="InterPro"/>
</dbReference>
<evidence type="ECO:0000256" key="1">
    <source>
        <dbReference type="ARBA" id="ARBA00004613"/>
    </source>
</evidence>
<evidence type="ECO:0000313" key="7">
    <source>
        <dbReference type="Proteomes" id="UP000053240"/>
    </source>
</evidence>
<feature type="signal peptide" evidence="4">
    <location>
        <begin position="1"/>
        <end position="17"/>
    </location>
</feature>
<dbReference type="Pfam" id="PF02221">
    <property type="entry name" value="E1_DerP2_DerF2"/>
    <property type="match status" value="1"/>
</dbReference>
<comment type="subcellular location">
    <subcellularLocation>
        <location evidence="1">Secreted</location>
    </subcellularLocation>
</comment>
<sequence>MMKFVFALCLALAVADATNVQRCVHHAGDLPQSTRIEGCTNPPCVLQQQRNAVIHMTFRAPRNMQSMRTLATAYLGAVPVPYDLGNNANTCNFLTNTRCPVSSGTSVNYTLRMYIETWFPVGTSATIEFRIVDDRNQPGVCVRVPIRISRSGKFIEGENELPRGIEAQ</sequence>
<dbReference type="SUPFAM" id="SSF81296">
    <property type="entry name" value="E set domains"/>
    <property type="match status" value="1"/>
</dbReference>
<dbReference type="InterPro" id="IPR039670">
    <property type="entry name" value="NPC2-like"/>
</dbReference>
<dbReference type="FunFam" id="2.60.40.770:FF:000001">
    <property type="entry name" value="NPC intracellular cholesterol transporter 2"/>
    <property type="match status" value="1"/>
</dbReference>
<dbReference type="InterPro" id="IPR014756">
    <property type="entry name" value="Ig_E-set"/>
</dbReference>
<dbReference type="EMBL" id="KQ460651">
    <property type="protein sequence ID" value="KPJ13001.1"/>
    <property type="molecule type" value="Genomic_DNA"/>
</dbReference>
<evidence type="ECO:0000256" key="3">
    <source>
        <dbReference type="ARBA" id="ARBA00022525"/>
    </source>
</evidence>
<comment type="similarity">
    <text evidence="2">Belongs to the NPC2 family.</text>
</comment>
<accession>A0A0N1PIP3</accession>
<dbReference type="FunCoup" id="A0A0N1PIP3">
    <property type="interactions" value="90"/>
</dbReference>
<protein>
    <submittedName>
        <fullName evidence="6">Epididymal secretory protein E1</fullName>
    </submittedName>
</protein>
<name>A0A0N1PIP3_PAPMA</name>
<dbReference type="Proteomes" id="UP000053240">
    <property type="component" value="Unassembled WGS sequence"/>
</dbReference>
<evidence type="ECO:0000259" key="5">
    <source>
        <dbReference type="SMART" id="SM00737"/>
    </source>
</evidence>
<evidence type="ECO:0000256" key="2">
    <source>
        <dbReference type="ARBA" id="ARBA00006370"/>
    </source>
</evidence>
<feature type="domain" description="MD-2-related lipid-recognition" evidence="5">
    <location>
        <begin position="20"/>
        <end position="146"/>
    </location>
</feature>
<dbReference type="STRING" id="76193.A0A0N1PIP3"/>
<gene>
    <name evidence="6" type="ORF">RR48_05389</name>
</gene>
<evidence type="ECO:0000313" key="6">
    <source>
        <dbReference type="EMBL" id="KPJ13001.1"/>
    </source>
</evidence>
<organism evidence="6 7">
    <name type="scientific">Papilio machaon</name>
    <name type="common">Old World swallowtail butterfly</name>
    <dbReference type="NCBI Taxonomy" id="76193"/>
    <lineage>
        <taxon>Eukaryota</taxon>
        <taxon>Metazoa</taxon>
        <taxon>Ecdysozoa</taxon>
        <taxon>Arthropoda</taxon>
        <taxon>Hexapoda</taxon>
        <taxon>Insecta</taxon>
        <taxon>Pterygota</taxon>
        <taxon>Neoptera</taxon>
        <taxon>Endopterygota</taxon>
        <taxon>Lepidoptera</taxon>
        <taxon>Glossata</taxon>
        <taxon>Ditrysia</taxon>
        <taxon>Papilionoidea</taxon>
        <taxon>Papilionidae</taxon>
        <taxon>Papilioninae</taxon>
        <taxon>Papilio</taxon>
    </lineage>
</organism>
<dbReference type="InParanoid" id="A0A0N1PIP3"/>
<dbReference type="GO" id="GO:0005576">
    <property type="term" value="C:extracellular region"/>
    <property type="evidence" value="ECO:0007669"/>
    <property type="project" value="UniProtKB-SubCell"/>
</dbReference>
<proteinExistence type="inferred from homology"/>
<dbReference type="KEGG" id="pmac:106713006"/>
<dbReference type="GO" id="GO:0032934">
    <property type="term" value="F:sterol binding"/>
    <property type="evidence" value="ECO:0007669"/>
    <property type="project" value="InterPro"/>
</dbReference>
<keyword evidence="7" id="KW-1185">Reference proteome</keyword>
<dbReference type="PANTHER" id="PTHR11306">
    <property type="entry name" value="NIEMANN PICK TYPE C2 PROTEIN NPC2-RELATED"/>
    <property type="match status" value="1"/>
</dbReference>
<evidence type="ECO:0000256" key="4">
    <source>
        <dbReference type="SAM" id="SignalP"/>
    </source>
</evidence>
<dbReference type="InterPro" id="IPR003172">
    <property type="entry name" value="ML_dom"/>
</dbReference>
<dbReference type="SMART" id="SM00737">
    <property type="entry name" value="ML"/>
    <property type="match status" value="1"/>
</dbReference>
<dbReference type="Gene3D" id="2.60.40.770">
    <property type="match status" value="1"/>
</dbReference>